<evidence type="ECO:0000259" key="5">
    <source>
        <dbReference type="PROSITE" id="PS50931"/>
    </source>
</evidence>
<dbReference type="SUPFAM" id="SSF46785">
    <property type="entry name" value="Winged helix' DNA-binding domain"/>
    <property type="match status" value="1"/>
</dbReference>
<dbReference type="Pfam" id="PF00126">
    <property type="entry name" value="HTH_1"/>
    <property type="match status" value="1"/>
</dbReference>
<sequence length="299" mass="33703">MPTRLPSTKALYAFVVTAEELNFTSAANRLNLTQGAVSRQISSLEQQLDVALFHRHARGLSLTSKGAEFLPLVEHTLNHLQRSIEHIAHDKRKIKLKVPSCITSWLLPKLMNFQQQNPEIDVELTSTIKHSVNFASEPFDAAIGYGDLDTFSQQDQQLHYHLLFEEILTPVCAPTLLGEHLSLQVSLLKQQTWLHATPEKSDWKLWLNAWAAEQKQPEWTALEGKKNQHFATLDLSVNAAMQGFGIAIGDTMLAQADIELGRLIAPCQLNVRSGKGYYFIRPKSQINNNIECLMDELLK</sequence>
<dbReference type="RefSeq" id="WP_144388071.1">
    <property type="nucleotide sequence ID" value="NZ_CANNCB010000019.1"/>
</dbReference>
<evidence type="ECO:0000313" key="7">
    <source>
        <dbReference type="Proteomes" id="UP000319828"/>
    </source>
</evidence>
<dbReference type="Gene3D" id="1.10.10.10">
    <property type="entry name" value="Winged helix-like DNA-binding domain superfamily/Winged helix DNA-binding domain"/>
    <property type="match status" value="1"/>
</dbReference>
<dbReference type="Pfam" id="PF03466">
    <property type="entry name" value="LysR_substrate"/>
    <property type="match status" value="1"/>
</dbReference>
<dbReference type="InterPro" id="IPR036390">
    <property type="entry name" value="WH_DNA-bd_sf"/>
</dbReference>
<dbReference type="Gene3D" id="3.40.190.10">
    <property type="entry name" value="Periplasmic binding protein-like II"/>
    <property type="match status" value="2"/>
</dbReference>
<evidence type="ECO:0000256" key="3">
    <source>
        <dbReference type="ARBA" id="ARBA00023125"/>
    </source>
</evidence>
<dbReference type="FunFam" id="1.10.10.10:FF:000001">
    <property type="entry name" value="LysR family transcriptional regulator"/>
    <property type="match status" value="1"/>
</dbReference>
<dbReference type="SUPFAM" id="SSF53850">
    <property type="entry name" value="Periplasmic binding protein-like II"/>
    <property type="match status" value="1"/>
</dbReference>
<dbReference type="GO" id="GO:0043565">
    <property type="term" value="F:sequence-specific DNA binding"/>
    <property type="evidence" value="ECO:0007669"/>
    <property type="project" value="TreeGrafter"/>
</dbReference>
<feature type="domain" description="HTH lysR-type" evidence="5">
    <location>
        <begin position="6"/>
        <end position="63"/>
    </location>
</feature>
<dbReference type="GO" id="GO:0003700">
    <property type="term" value="F:DNA-binding transcription factor activity"/>
    <property type="evidence" value="ECO:0007669"/>
    <property type="project" value="InterPro"/>
</dbReference>
<accession>A0A557P841</accession>
<dbReference type="PRINTS" id="PR00039">
    <property type="entry name" value="HTHLYSR"/>
</dbReference>
<name>A0A557P841_9VIBR</name>
<keyword evidence="4" id="KW-0804">Transcription</keyword>
<evidence type="ECO:0000256" key="4">
    <source>
        <dbReference type="ARBA" id="ARBA00023163"/>
    </source>
</evidence>
<proteinExistence type="inferred from homology"/>
<reference evidence="6 7" key="1">
    <citation type="submission" date="2019-07" db="EMBL/GenBank/DDBJ databases">
        <title>The draft genome sequence of Vibrio algivorus M1486.</title>
        <authorList>
            <person name="Meng X."/>
        </authorList>
    </citation>
    <scope>NUCLEOTIDE SEQUENCE [LARGE SCALE GENOMIC DNA]</scope>
    <source>
        <strain evidence="6 7">M1486</strain>
    </source>
</reference>
<protein>
    <submittedName>
        <fullName evidence="6">LysR family transcriptional regulator</fullName>
    </submittedName>
</protein>
<dbReference type="GO" id="GO:0006351">
    <property type="term" value="P:DNA-templated transcription"/>
    <property type="evidence" value="ECO:0007669"/>
    <property type="project" value="TreeGrafter"/>
</dbReference>
<dbReference type="InterPro" id="IPR005119">
    <property type="entry name" value="LysR_subst-bd"/>
</dbReference>
<dbReference type="OrthoDB" id="5526340at2"/>
<organism evidence="6 7">
    <name type="scientific">Vibrio algivorus</name>
    <dbReference type="NCBI Taxonomy" id="1667024"/>
    <lineage>
        <taxon>Bacteria</taxon>
        <taxon>Pseudomonadati</taxon>
        <taxon>Pseudomonadota</taxon>
        <taxon>Gammaproteobacteria</taxon>
        <taxon>Vibrionales</taxon>
        <taxon>Vibrionaceae</taxon>
        <taxon>Vibrio</taxon>
    </lineage>
</organism>
<comment type="similarity">
    <text evidence="1">Belongs to the LysR transcriptional regulatory family.</text>
</comment>
<evidence type="ECO:0000256" key="2">
    <source>
        <dbReference type="ARBA" id="ARBA00023015"/>
    </source>
</evidence>
<gene>
    <name evidence="6" type="ORF">FOF44_08515</name>
</gene>
<comment type="caution">
    <text evidence="6">The sequence shown here is derived from an EMBL/GenBank/DDBJ whole genome shotgun (WGS) entry which is preliminary data.</text>
</comment>
<keyword evidence="3" id="KW-0238">DNA-binding</keyword>
<dbReference type="CDD" id="cd08432">
    <property type="entry name" value="PBP2_GcdR_TrpI_HvrB_AmpR_like"/>
    <property type="match status" value="1"/>
</dbReference>
<dbReference type="InterPro" id="IPR000847">
    <property type="entry name" value="LysR_HTH_N"/>
</dbReference>
<dbReference type="PANTHER" id="PTHR30537">
    <property type="entry name" value="HTH-TYPE TRANSCRIPTIONAL REGULATOR"/>
    <property type="match status" value="1"/>
</dbReference>
<dbReference type="Proteomes" id="UP000319828">
    <property type="component" value="Unassembled WGS sequence"/>
</dbReference>
<evidence type="ECO:0000256" key="1">
    <source>
        <dbReference type="ARBA" id="ARBA00009437"/>
    </source>
</evidence>
<dbReference type="AlphaFoldDB" id="A0A557P841"/>
<dbReference type="PANTHER" id="PTHR30537:SF26">
    <property type="entry name" value="GLYCINE CLEAVAGE SYSTEM TRANSCRIPTIONAL ACTIVATOR"/>
    <property type="match status" value="1"/>
</dbReference>
<keyword evidence="2" id="KW-0805">Transcription regulation</keyword>
<dbReference type="EMBL" id="VMKJ01000013">
    <property type="protein sequence ID" value="TVO36826.1"/>
    <property type="molecule type" value="Genomic_DNA"/>
</dbReference>
<dbReference type="InterPro" id="IPR058163">
    <property type="entry name" value="LysR-type_TF_proteobact-type"/>
</dbReference>
<dbReference type="PROSITE" id="PS50931">
    <property type="entry name" value="HTH_LYSR"/>
    <property type="match status" value="1"/>
</dbReference>
<dbReference type="InterPro" id="IPR036388">
    <property type="entry name" value="WH-like_DNA-bd_sf"/>
</dbReference>
<evidence type="ECO:0000313" key="6">
    <source>
        <dbReference type="EMBL" id="TVO36826.1"/>
    </source>
</evidence>